<accession>A0ABV2JDI5</accession>
<keyword evidence="2 3" id="KW-0378">Hydrolase</keyword>
<dbReference type="NCBIfam" id="TIGR00010">
    <property type="entry name" value="YchF/TatD family DNA exonuclease"/>
    <property type="match status" value="1"/>
</dbReference>
<proteinExistence type="predicted"/>
<dbReference type="InterPro" id="IPR032466">
    <property type="entry name" value="Metal_Hydrolase"/>
</dbReference>
<dbReference type="PIRSF" id="PIRSF005902">
    <property type="entry name" value="DNase_TatD"/>
    <property type="match status" value="1"/>
</dbReference>
<dbReference type="EC" id="3.1.21.-" evidence="3"/>
<evidence type="ECO:0000256" key="2">
    <source>
        <dbReference type="ARBA" id="ARBA00022801"/>
    </source>
</evidence>
<dbReference type="CDD" id="cd01310">
    <property type="entry name" value="TatD_DNAse"/>
    <property type="match status" value="1"/>
</dbReference>
<dbReference type="Pfam" id="PF01026">
    <property type="entry name" value="TatD_DNase"/>
    <property type="match status" value="1"/>
</dbReference>
<keyword evidence="4" id="KW-1185">Reference proteome</keyword>
<reference evidence="3 4" key="1">
    <citation type="submission" date="2024-06" db="EMBL/GenBank/DDBJ databases">
        <title>Genomic Encyclopedia of Type Strains, Phase IV (KMG-IV): sequencing the most valuable type-strain genomes for metagenomic binning, comparative biology and taxonomic classification.</title>
        <authorList>
            <person name="Goeker M."/>
        </authorList>
    </citation>
    <scope>NUCLEOTIDE SEQUENCE [LARGE SCALE GENOMIC DNA]</scope>
    <source>
        <strain evidence="3 4">DSM 28302</strain>
    </source>
</reference>
<dbReference type="PROSITE" id="PS01137">
    <property type="entry name" value="TATD_1"/>
    <property type="match status" value="1"/>
</dbReference>
<dbReference type="InterPro" id="IPR001130">
    <property type="entry name" value="TatD-like"/>
</dbReference>
<evidence type="ECO:0000313" key="4">
    <source>
        <dbReference type="Proteomes" id="UP001549037"/>
    </source>
</evidence>
<dbReference type="Proteomes" id="UP001549037">
    <property type="component" value="Unassembled WGS sequence"/>
</dbReference>
<dbReference type="InterPro" id="IPR015991">
    <property type="entry name" value="TatD/YcfH-like"/>
</dbReference>
<dbReference type="PANTHER" id="PTHR46124:SF2">
    <property type="entry name" value="D-AMINOACYL-TRNA DEACYLASE"/>
    <property type="match status" value="1"/>
</dbReference>
<dbReference type="EMBL" id="JBEPLN010000005">
    <property type="protein sequence ID" value="MET3633829.1"/>
    <property type="molecule type" value="Genomic_DNA"/>
</dbReference>
<dbReference type="PANTHER" id="PTHR46124">
    <property type="entry name" value="D-AMINOACYL-TRNA DEACYLASE"/>
    <property type="match status" value="1"/>
</dbReference>
<keyword evidence="1" id="KW-0479">Metal-binding</keyword>
<sequence>MTIEIFDTHTHLNVENFTETVAEELALAKEMGVTTHNVVGFDHDTIERALELADSYPEIYLTLGWHPTEAGSYSDAVEVYLREKLQHDKVIALGEIGLDYYWMEDPKEVQAEVFKRQMALAKELDLPFVVHTRDALEDTYAIIKEVGVGPRGGIMHSYSGSLEMAERFIELGMMISFSGVVTFKKALDIQEAAQHLPLDKILVETDAPYLAPVPKRGRENKTAYTRYVVEKIAELRGLTVEEVARATTENAKRLFGLD</sequence>
<gene>
    <name evidence="3" type="ORF">ABID28_000463</name>
</gene>
<dbReference type="GO" id="GO:0016787">
    <property type="term" value="F:hydrolase activity"/>
    <property type="evidence" value="ECO:0007669"/>
    <property type="project" value="UniProtKB-KW"/>
</dbReference>
<comment type="caution">
    <text evidence="3">The sequence shown here is derived from an EMBL/GenBank/DDBJ whole genome shotgun (WGS) entry which is preliminary data.</text>
</comment>
<dbReference type="Gene3D" id="3.20.20.140">
    <property type="entry name" value="Metal-dependent hydrolases"/>
    <property type="match status" value="1"/>
</dbReference>
<dbReference type="InterPro" id="IPR018228">
    <property type="entry name" value="DNase_TatD-rel_CS"/>
</dbReference>
<evidence type="ECO:0000256" key="1">
    <source>
        <dbReference type="ARBA" id="ARBA00022723"/>
    </source>
</evidence>
<dbReference type="SUPFAM" id="SSF51556">
    <property type="entry name" value="Metallo-dependent hydrolases"/>
    <property type="match status" value="1"/>
</dbReference>
<name>A0ABV2JDI5_9STRE</name>
<organism evidence="3 4">
    <name type="scientific">Streptococcus porcorum</name>
    <dbReference type="NCBI Taxonomy" id="701526"/>
    <lineage>
        <taxon>Bacteria</taxon>
        <taxon>Bacillati</taxon>
        <taxon>Bacillota</taxon>
        <taxon>Bacilli</taxon>
        <taxon>Lactobacillales</taxon>
        <taxon>Streptococcaceae</taxon>
        <taxon>Streptococcus</taxon>
    </lineage>
</organism>
<evidence type="ECO:0000313" key="3">
    <source>
        <dbReference type="EMBL" id="MET3633829.1"/>
    </source>
</evidence>
<dbReference type="PROSITE" id="PS01091">
    <property type="entry name" value="TATD_3"/>
    <property type="match status" value="1"/>
</dbReference>
<protein>
    <submittedName>
        <fullName evidence="3">TatD DNase family protein</fullName>
        <ecNumber evidence="3">3.1.21.-</ecNumber>
    </submittedName>
</protein>